<feature type="transmembrane region" description="Helical" evidence="10">
    <location>
        <begin position="76"/>
        <end position="96"/>
    </location>
</feature>
<feature type="transmembrane region" description="Helical" evidence="10">
    <location>
        <begin position="32"/>
        <end position="56"/>
    </location>
</feature>
<keyword evidence="8 10" id="KW-0472">Membrane</keyword>
<reference evidence="12" key="2">
    <citation type="submission" date="2021-08" db="EMBL/GenBank/DDBJ databases">
        <authorList>
            <person name="Tani A."/>
            <person name="Ola A."/>
            <person name="Ogura Y."/>
            <person name="Katsura K."/>
            <person name="Hayashi T."/>
        </authorList>
    </citation>
    <scope>NUCLEOTIDE SEQUENCE</scope>
    <source>
        <strain evidence="12">DSM 17168</strain>
    </source>
</reference>
<keyword evidence="9" id="KW-0270">Exopolysaccharide synthesis</keyword>
<evidence type="ECO:0000256" key="9">
    <source>
        <dbReference type="ARBA" id="ARBA00023169"/>
    </source>
</evidence>
<keyword evidence="7 10" id="KW-1133">Transmembrane helix</keyword>
<proteinExistence type="inferred from homology"/>
<dbReference type="InterPro" id="IPR003362">
    <property type="entry name" value="Bact_transf"/>
</dbReference>
<dbReference type="EMBL" id="BPQQ01000003">
    <property type="protein sequence ID" value="GJD98402.1"/>
    <property type="molecule type" value="Genomic_DNA"/>
</dbReference>
<feature type="domain" description="Bacterial sugar transferase" evidence="11">
    <location>
        <begin position="292"/>
        <end position="485"/>
    </location>
</feature>
<keyword evidence="4" id="KW-1003">Cell membrane</keyword>
<evidence type="ECO:0000313" key="12">
    <source>
        <dbReference type="EMBL" id="GJD98402.1"/>
    </source>
</evidence>
<comment type="subcellular location">
    <subcellularLocation>
        <location evidence="2">Cell membrane</location>
    </subcellularLocation>
    <subcellularLocation>
        <location evidence="1">Membrane</location>
        <topology evidence="1">Multi-pass membrane protein</topology>
    </subcellularLocation>
</comment>
<dbReference type="InterPro" id="IPR017475">
    <property type="entry name" value="EPS_sugar_tfrase"/>
</dbReference>
<accession>A0ABQ4S8G5</accession>
<keyword evidence="6 10" id="KW-0812">Transmembrane</keyword>
<dbReference type="Pfam" id="PF02397">
    <property type="entry name" value="Bac_transf"/>
    <property type="match status" value="1"/>
</dbReference>
<dbReference type="Gene3D" id="3.40.50.720">
    <property type="entry name" value="NAD(P)-binding Rossmann-like Domain"/>
    <property type="match status" value="1"/>
</dbReference>
<keyword evidence="13" id="KW-1185">Reference proteome</keyword>
<protein>
    <recommendedName>
        <fullName evidence="11">Bacterial sugar transferase domain-containing protein</fullName>
    </recommendedName>
</protein>
<organism evidence="12 13">
    <name type="scientific">Methylobacterium isbiliense</name>
    <dbReference type="NCBI Taxonomy" id="315478"/>
    <lineage>
        <taxon>Bacteria</taxon>
        <taxon>Pseudomonadati</taxon>
        <taxon>Pseudomonadota</taxon>
        <taxon>Alphaproteobacteria</taxon>
        <taxon>Hyphomicrobiales</taxon>
        <taxon>Methylobacteriaceae</taxon>
        <taxon>Methylobacterium</taxon>
    </lineage>
</organism>
<comment type="similarity">
    <text evidence="3">Belongs to the bacterial sugar transferase family.</text>
</comment>
<dbReference type="PANTHER" id="PTHR30576">
    <property type="entry name" value="COLANIC BIOSYNTHESIS UDP-GLUCOSE LIPID CARRIER TRANSFERASE"/>
    <property type="match status" value="1"/>
</dbReference>
<sequence>MSNGNTVLPSVATVGQPSRAERVPARRLRQGLVAATLMLGDLAAALAAGCLASLALHGVPAPGALLGALPGMLLLGPLPCPVIAVLAVFAALGLYAGDGPSPPERLRLRAIGLTLYAAGCLLVGGSVTTGLLGAVVLVTALLLVLGFYGEWAAQRILVRAGLWGAPTVIVGADPAGRALADALLAHPELGLRPIGFVLDRSQDPGLRTERLPVLESLDGAGLSAAEVAVFSSCADLVRHDGLRVGALPDMRVVLAQQIQDLQAMWLQVRPLGGAVGIEIRRELYRTRNLMLKRVLDVTAAGLGLVLVAPLILLLAGLIWLADPGSPFYAQVRVGRNGRPIRVLKLRTMYRDADEKLRHHLDANPEARAEWQRFFKLAQDPRILPRVGHFIRRSSLDELPQLWNVLRGDMSLVGPRPFPSYHLDSFGPAFRRLRTSVPPGLTGLWQVSARSDGDLAVQESQDTYYIRNWSLWLDLYILLATVPAVLGAKGAR</sequence>
<dbReference type="NCBIfam" id="TIGR03025">
    <property type="entry name" value="EPS_sugtrans"/>
    <property type="match status" value="1"/>
</dbReference>
<dbReference type="RefSeq" id="WP_238233352.1">
    <property type="nucleotide sequence ID" value="NZ_BPQQ01000003.1"/>
</dbReference>
<dbReference type="Proteomes" id="UP001055153">
    <property type="component" value="Unassembled WGS sequence"/>
</dbReference>
<evidence type="ECO:0000256" key="1">
    <source>
        <dbReference type="ARBA" id="ARBA00004141"/>
    </source>
</evidence>
<evidence type="ECO:0000256" key="2">
    <source>
        <dbReference type="ARBA" id="ARBA00004236"/>
    </source>
</evidence>
<reference evidence="12" key="1">
    <citation type="journal article" date="2021" name="Front. Microbiol.">
        <title>Comprehensive Comparative Genomics and Phenotyping of Methylobacterium Species.</title>
        <authorList>
            <person name="Alessa O."/>
            <person name="Ogura Y."/>
            <person name="Fujitani Y."/>
            <person name="Takami H."/>
            <person name="Hayashi T."/>
            <person name="Sahin N."/>
            <person name="Tani A."/>
        </authorList>
    </citation>
    <scope>NUCLEOTIDE SEQUENCE</scope>
    <source>
        <strain evidence="12">DSM 17168</strain>
    </source>
</reference>
<comment type="caution">
    <text evidence="12">The sequence shown here is derived from an EMBL/GenBank/DDBJ whole genome shotgun (WGS) entry which is preliminary data.</text>
</comment>
<name>A0ABQ4S8G5_9HYPH</name>
<feature type="transmembrane region" description="Helical" evidence="10">
    <location>
        <begin position="131"/>
        <end position="149"/>
    </location>
</feature>
<evidence type="ECO:0000256" key="7">
    <source>
        <dbReference type="ARBA" id="ARBA00022989"/>
    </source>
</evidence>
<gene>
    <name evidence="12" type="ORF">GMJLKIPL_0310</name>
</gene>
<evidence type="ECO:0000256" key="10">
    <source>
        <dbReference type="SAM" id="Phobius"/>
    </source>
</evidence>
<evidence type="ECO:0000259" key="11">
    <source>
        <dbReference type="Pfam" id="PF02397"/>
    </source>
</evidence>
<dbReference type="PANTHER" id="PTHR30576:SF4">
    <property type="entry name" value="UNDECAPRENYL-PHOSPHATE GALACTOSE PHOSPHOTRANSFERASE"/>
    <property type="match status" value="1"/>
</dbReference>
<evidence type="ECO:0000256" key="6">
    <source>
        <dbReference type="ARBA" id="ARBA00022692"/>
    </source>
</evidence>
<keyword evidence="5" id="KW-0808">Transferase</keyword>
<evidence type="ECO:0000256" key="5">
    <source>
        <dbReference type="ARBA" id="ARBA00022679"/>
    </source>
</evidence>
<evidence type="ECO:0000256" key="4">
    <source>
        <dbReference type="ARBA" id="ARBA00022475"/>
    </source>
</evidence>
<evidence type="ECO:0000313" key="13">
    <source>
        <dbReference type="Proteomes" id="UP001055153"/>
    </source>
</evidence>
<evidence type="ECO:0000256" key="8">
    <source>
        <dbReference type="ARBA" id="ARBA00023136"/>
    </source>
</evidence>
<feature type="transmembrane region" description="Helical" evidence="10">
    <location>
        <begin position="108"/>
        <end position="125"/>
    </location>
</feature>
<evidence type="ECO:0000256" key="3">
    <source>
        <dbReference type="ARBA" id="ARBA00006464"/>
    </source>
</evidence>
<feature type="transmembrane region" description="Helical" evidence="10">
    <location>
        <begin position="294"/>
        <end position="321"/>
    </location>
</feature>